<comment type="subcellular location">
    <subcellularLocation>
        <location evidence="2">Mitochondrion inner membrane</location>
        <topology evidence="2">Multi-pass membrane protein</topology>
    </subcellularLocation>
</comment>
<evidence type="ECO:0000256" key="4">
    <source>
        <dbReference type="ARBA" id="ARBA00013531"/>
    </source>
</evidence>
<keyword evidence="13 19" id="KW-0408">Iron</keyword>
<dbReference type="InterPro" id="IPR030689">
    <property type="entry name" value="Cytochrome_b"/>
</dbReference>
<reference evidence="23" key="1">
    <citation type="journal article" date="2020" name="Mol. Phylogenet. Evol.">
        <title>Evolutionary rates of and selective constraints on the mitochondrial genomes of Orthoptera insects with different wing types.</title>
        <authorList>
            <person name="Chang H."/>
            <person name="Qiu Z."/>
            <person name="Yuan H."/>
            <person name="Wang X."/>
            <person name="Li X."/>
            <person name="Sun H."/>
            <person name="Guo X."/>
            <person name="Lu Y."/>
            <person name="Feng X."/>
            <person name="Majid M."/>
            <person name="Huang Y."/>
        </authorList>
    </citation>
    <scope>NUCLEOTIDE SEQUENCE</scope>
</reference>
<geneLocation type="mitochondrion" evidence="23"/>
<comment type="subunit">
    <text evidence="3">The main subunits of complex b-c1 are: cytochrome b, cytochrome c1 and the Rieske protein.</text>
</comment>
<keyword evidence="12 20" id="KW-1133">Transmembrane helix</keyword>
<evidence type="ECO:0000259" key="21">
    <source>
        <dbReference type="PROSITE" id="PS51002"/>
    </source>
</evidence>
<dbReference type="GO" id="GO:0045275">
    <property type="term" value="C:respiratory chain complex III"/>
    <property type="evidence" value="ECO:0007669"/>
    <property type="project" value="InterPro"/>
</dbReference>
<sequence>MNKPMRTSHPLIKIINNSLIDLPTPSNISTWWNFGSLLGLCLVIQLLTGIFLAMHYTADISMAFNSVAHICRDVNFGWLLRTLHANGASFFFICLYTHVGRGMYYGSYNLMHTWLVGTLILFLVMATAFMGYVLPWGQMSFWGATVITNLLSAIPYLGNDLVQWIWGGFAVDNATLTRFFTFHFMLPFIVLAFVMIHLLFLHQTGSNNPMGINSNLDKIPFHPYFSFKDITGFLIMIMMLTILSLLNPYLLGDPDNFIPANPLVTPIHIQPEWYFLFAYAILRSIPNKLGGVLALVASIAILFTLPFMSNNKFRSLQFYPINQILFWSYVTIVILLTWIGARPVENPYIITGQLLTLMYFLYFIMNPITLKIWDNLNN</sequence>
<feature type="transmembrane region" description="Helical" evidence="20">
    <location>
        <begin position="321"/>
        <end position="341"/>
    </location>
</feature>
<dbReference type="GO" id="GO:0006122">
    <property type="term" value="P:mitochondrial electron transport, ubiquinol to cytochrome c"/>
    <property type="evidence" value="ECO:0007669"/>
    <property type="project" value="TreeGrafter"/>
</dbReference>
<keyword evidence="16 20" id="KW-0472">Membrane</keyword>
<feature type="transmembrane region" description="Helical" evidence="20">
    <location>
        <begin position="179"/>
        <end position="201"/>
    </location>
</feature>
<dbReference type="CDD" id="cd00284">
    <property type="entry name" value="Cytochrome_b_N"/>
    <property type="match status" value="1"/>
</dbReference>
<keyword evidence="7 20" id="KW-0679">Respiratory chain</keyword>
<dbReference type="FunFam" id="1.20.810.10:FF:000002">
    <property type="entry name" value="Cytochrome b"/>
    <property type="match status" value="1"/>
</dbReference>
<dbReference type="PIRSF" id="PIRSF038885">
    <property type="entry name" value="COB"/>
    <property type="match status" value="1"/>
</dbReference>
<dbReference type="InterPro" id="IPR016174">
    <property type="entry name" value="Di-haem_cyt_TM"/>
</dbReference>
<dbReference type="InterPro" id="IPR005798">
    <property type="entry name" value="Cyt_b/b6_C"/>
</dbReference>
<dbReference type="GO" id="GO:0005743">
    <property type="term" value="C:mitochondrial inner membrane"/>
    <property type="evidence" value="ECO:0007669"/>
    <property type="project" value="UniProtKB-SubCell"/>
</dbReference>
<keyword evidence="9 19" id="KW-0479">Metal-binding</keyword>
<dbReference type="GO" id="GO:0016491">
    <property type="term" value="F:oxidoreductase activity"/>
    <property type="evidence" value="ECO:0007669"/>
    <property type="project" value="UniProtKB-UniRule"/>
</dbReference>
<evidence type="ECO:0000256" key="1">
    <source>
        <dbReference type="ARBA" id="ARBA00002566"/>
    </source>
</evidence>
<evidence type="ECO:0000256" key="6">
    <source>
        <dbReference type="ARBA" id="ARBA00022617"/>
    </source>
</evidence>
<evidence type="ECO:0000256" key="16">
    <source>
        <dbReference type="ARBA" id="ARBA00023136"/>
    </source>
</evidence>
<feature type="binding site" description="axial binding residue" evidence="19">
    <location>
        <position position="197"/>
    </location>
    <ligand>
        <name>heme b</name>
        <dbReference type="ChEBI" id="CHEBI:60344"/>
        <label>b566</label>
    </ligand>
    <ligandPart>
        <name>Fe</name>
        <dbReference type="ChEBI" id="CHEBI:18248"/>
    </ligandPart>
</feature>
<evidence type="ECO:0000256" key="12">
    <source>
        <dbReference type="ARBA" id="ARBA00022989"/>
    </source>
</evidence>
<keyword evidence="6 19" id="KW-0349">Heme</keyword>
<organism evidence="23">
    <name type="scientific">Loxoblemmus doenitzi</name>
    <dbReference type="NCBI Taxonomy" id="209185"/>
    <lineage>
        <taxon>Eukaryota</taxon>
        <taxon>Metazoa</taxon>
        <taxon>Ecdysozoa</taxon>
        <taxon>Arthropoda</taxon>
        <taxon>Hexapoda</taxon>
        <taxon>Insecta</taxon>
        <taxon>Pterygota</taxon>
        <taxon>Neoptera</taxon>
        <taxon>Polyneoptera</taxon>
        <taxon>Orthoptera</taxon>
        <taxon>Ensifera</taxon>
        <taxon>Gryllidea</taxon>
        <taxon>Grylloidea</taxon>
        <taxon>Gryllidae</taxon>
        <taxon>Gryllinae</taxon>
        <taxon>Loxoblemmus</taxon>
    </lineage>
</organism>
<gene>
    <name evidence="23" type="primary">CYTB</name>
</gene>
<evidence type="ECO:0000256" key="8">
    <source>
        <dbReference type="ARBA" id="ARBA00022692"/>
    </source>
</evidence>
<keyword evidence="5 20" id="KW-0813">Transport</keyword>
<evidence type="ECO:0000256" key="5">
    <source>
        <dbReference type="ARBA" id="ARBA00022448"/>
    </source>
</evidence>
<evidence type="ECO:0000256" key="7">
    <source>
        <dbReference type="ARBA" id="ARBA00022660"/>
    </source>
</evidence>
<comment type="function">
    <text evidence="1 20">Component of the ubiquinol-cytochrome c reductase complex (complex III or cytochrome b-c1 complex) that is part of the mitochondrial respiratory chain. The b-c1 complex mediates electron transfer from ubiquinol to cytochrome c. Contributes to the generation of a proton gradient across the mitochondrial membrane that is then used for ATP synthesis.</text>
</comment>
<comment type="cofactor">
    <cofactor evidence="20">
        <name>heme b</name>
        <dbReference type="ChEBI" id="CHEBI:60344"/>
    </cofactor>
    <text evidence="20">Binds 2 heme groups non-covalently.</text>
</comment>
<keyword evidence="10" id="KW-0999">Mitochondrion inner membrane</keyword>
<dbReference type="Pfam" id="PF00033">
    <property type="entry name" value="Cytochrome_B"/>
    <property type="match status" value="1"/>
</dbReference>
<dbReference type="InterPro" id="IPR036150">
    <property type="entry name" value="Cyt_b/b6_C_sf"/>
</dbReference>
<evidence type="ECO:0000256" key="13">
    <source>
        <dbReference type="ARBA" id="ARBA00023004"/>
    </source>
</evidence>
<evidence type="ECO:0000256" key="2">
    <source>
        <dbReference type="ARBA" id="ARBA00004448"/>
    </source>
</evidence>
<dbReference type="AlphaFoldDB" id="A0A7L9QCJ8"/>
<feature type="binding site" description="axial binding residue" evidence="19">
    <location>
        <position position="84"/>
    </location>
    <ligand>
        <name>heme b</name>
        <dbReference type="ChEBI" id="CHEBI:60344"/>
        <label>b562</label>
    </ligand>
    <ligandPart>
        <name>Fe</name>
        <dbReference type="ChEBI" id="CHEBI:18248"/>
    </ligandPart>
</feature>
<dbReference type="PANTHER" id="PTHR19271">
    <property type="entry name" value="CYTOCHROME B"/>
    <property type="match status" value="1"/>
</dbReference>
<feature type="transmembrane region" description="Helical" evidence="20">
    <location>
        <begin position="289"/>
        <end position="309"/>
    </location>
</feature>
<accession>A0A7L9QCJ8</accession>
<evidence type="ECO:0000313" key="23">
    <source>
        <dbReference type="EMBL" id="QOL00671.1"/>
    </source>
</evidence>
<proteinExistence type="inferred from homology"/>
<evidence type="ECO:0000256" key="3">
    <source>
        <dbReference type="ARBA" id="ARBA00011649"/>
    </source>
</evidence>
<dbReference type="InterPro" id="IPR048259">
    <property type="entry name" value="Cytochrome_b_N_euk/bac"/>
</dbReference>
<feature type="binding site" description="axial binding residue" evidence="19">
    <location>
        <position position="98"/>
    </location>
    <ligand>
        <name>heme b</name>
        <dbReference type="ChEBI" id="CHEBI:60344"/>
        <label>b566</label>
    </ligand>
    <ligandPart>
        <name>Fe</name>
        <dbReference type="ChEBI" id="CHEBI:18248"/>
    </ligandPart>
</feature>
<dbReference type="PANTHER" id="PTHR19271:SF16">
    <property type="entry name" value="CYTOCHROME B"/>
    <property type="match status" value="1"/>
</dbReference>
<dbReference type="Gene3D" id="1.20.810.10">
    <property type="entry name" value="Cytochrome Bc1 Complex, Chain C"/>
    <property type="match status" value="1"/>
</dbReference>
<dbReference type="Pfam" id="PF00032">
    <property type="entry name" value="Cytochrom_B_C"/>
    <property type="match status" value="1"/>
</dbReference>
<comment type="cofactor">
    <cofactor evidence="19">
        <name>heme</name>
        <dbReference type="ChEBI" id="CHEBI:30413"/>
    </cofactor>
    <text evidence="19">Binds 2 heme groups non-covalently.</text>
</comment>
<feature type="transmembrane region" description="Helical" evidence="20">
    <location>
        <begin position="78"/>
        <end position="99"/>
    </location>
</feature>
<protein>
    <recommendedName>
        <fullName evidence="4 20">Cytochrome b</fullName>
    </recommendedName>
</protein>
<dbReference type="CDD" id="cd00290">
    <property type="entry name" value="cytochrome_b_C"/>
    <property type="match status" value="1"/>
</dbReference>
<dbReference type="PROSITE" id="PS51003">
    <property type="entry name" value="CYTB_CTER"/>
    <property type="match status" value="1"/>
</dbReference>
<evidence type="ECO:0000256" key="10">
    <source>
        <dbReference type="ARBA" id="ARBA00022792"/>
    </source>
</evidence>
<feature type="transmembrane region" description="Helical" evidence="20">
    <location>
        <begin position="111"/>
        <end position="134"/>
    </location>
</feature>
<dbReference type="EMBL" id="MK903567">
    <property type="protein sequence ID" value="QOL00671.1"/>
    <property type="molecule type" value="Genomic_DNA"/>
</dbReference>
<dbReference type="SUPFAM" id="SSF81648">
    <property type="entry name" value="a domain/subunit of cytochrome bc1 complex (Ubiquinol-cytochrome c reductase)"/>
    <property type="match status" value="1"/>
</dbReference>
<evidence type="ECO:0000256" key="15">
    <source>
        <dbReference type="ARBA" id="ARBA00023128"/>
    </source>
</evidence>
<comment type="similarity">
    <text evidence="17 20">Belongs to the cytochrome b family.</text>
</comment>
<dbReference type="SUPFAM" id="SSF81342">
    <property type="entry name" value="Transmembrane di-heme cytochromes"/>
    <property type="match status" value="1"/>
</dbReference>
<dbReference type="GO" id="GO:0046872">
    <property type="term" value="F:metal ion binding"/>
    <property type="evidence" value="ECO:0007669"/>
    <property type="project" value="UniProtKB-UniRule"/>
</dbReference>
<keyword evidence="11 20" id="KW-0249">Electron transport</keyword>
<feature type="domain" description="Cytochrome b/b6 C-terminal region profile" evidence="22">
    <location>
        <begin position="211"/>
        <end position="378"/>
    </location>
</feature>
<evidence type="ECO:0000256" key="19">
    <source>
        <dbReference type="PIRSR" id="PIRSR038885-2"/>
    </source>
</evidence>
<dbReference type="InterPro" id="IPR027387">
    <property type="entry name" value="Cytb/b6-like_sf"/>
</dbReference>
<evidence type="ECO:0000256" key="17">
    <source>
        <dbReference type="ARBA" id="ARBA00061233"/>
    </source>
</evidence>
<name>A0A7L9QCJ8_9ORTH</name>
<feature type="transmembrane region" description="Helical" evidence="20">
    <location>
        <begin position="31"/>
        <end position="57"/>
    </location>
</feature>
<evidence type="ECO:0000256" key="14">
    <source>
        <dbReference type="ARBA" id="ARBA00023075"/>
    </source>
</evidence>
<evidence type="ECO:0000256" key="9">
    <source>
        <dbReference type="ARBA" id="ARBA00022723"/>
    </source>
</evidence>
<dbReference type="InterPro" id="IPR005797">
    <property type="entry name" value="Cyt_b/b6_N"/>
</dbReference>
<dbReference type="PROSITE" id="PS51002">
    <property type="entry name" value="CYTB_NTER"/>
    <property type="match status" value="1"/>
</dbReference>
<feature type="binding site" description="axial binding residue" evidence="19">
    <location>
        <position position="183"/>
    </location>
    <ligand>
        <name>heme b</name>
        <dbReference type="ChEBI" id="CHEBI:60344"/>
        <label>b562</label>
    </ligand>
    <ligandPart>
        <name>Fe</name>
        <dbReference type="ChEBI" id="CHEBI:18248"/>
    </ligandPart>
</feature>
<keyword evidence="14" id="KW-0830">Ubiquinone</keyword>
<evidence type="ECO:0000259" key="22">
    <source>
        <dbReference type="PROSITE" id="PS51003"/>
    </source>
</evidence>
<evidence type="ECO:0000256" key="11">
    <source>
        <dbReference type="ARBA" id="ARBA00022982"/>
    </source>
</evidence>
<dbReference type="InterPro" id="IPR048260">
    <property type="entry name" value="Cytochrome_b_C_euk/bac"/>
</dbReference>
<evidence type="ECO:0000256" key="18">
    <source>
        <dbReference type="PIRSR" id="PIRSR038885-1"/>
    </source>
</evidence>
<feature type="transmembrane region" description="Helical" evidence="20">
    <location>
        <begin position="348"/>
        <end position="365"/>
    </location>
</feature>
<keyword evidence="8 20" id="KW-0812">Transmembrane</keyword>
<feature type="transmembrane region" description="Helical" evidence="20">
    <location>
        <begin position="230"/>
        <end position="251"/>
    </location>
</feature>
<dbReference type="GO" id="GO:0008121">
    <property type="term" value="F:quinol-cytochrome-c reductase activity"/>
    <property type="evidence" value="ECO:0007669"/>
    <property type="project" value="InterPro"/>
</dbReference>
<feature type="domain" description="Cytochrome b/b6 N-terminal region profile" evidence="21">
    <location>
        <begin position="1"/>
        <end position="210"/>
    </location>
</feature>
<keyword evidence="15 20" id="KW-0496">Mitochondrion</keyword>
<evidence type="ECO:0000256" key="20">
    <source>
        <dbReference type="RuleBase" id="RU362117"/>
    </source>
</evidence>
<feature type="binding site" evidence="18">
    <location>
        <position position="202"/>
    </location>
    <ligand>
        <name>a ubiquinone</name>
        <dbReference type="ChEBI" id="CHEBI:16389"/>
    </ligand>
</feature>